<keyword evidence="2" id="KW-1185">Reference proteome</keyword>
<sequence length="54" mass="6170">MMIPPIIDGFIVNGDTFDKNLINSNQTIDYHHTSTIISSSNKYASDFVEHRELE</sequence>
<accession>A0AC61YCL0</accession>
<protein>
    <submittedName>
        <fullName evidence="1">Uncharacterized protein</fullName>
    </submittedName>
</protein>
<evidence type="ECO:0000313" key="2">
    <source>
        <dbReference type="Proteomes" id="UP000356253"/>
    </source>
</evidence>
<name>A0AC61YCL0_9FLAO</name>
<organism evidence="1 2">
    <name type="scientific">Mesonia oceanica</name>
    <dbReference type="NCBI Taxonomy" id="2687242"/>
    <lineage>
        <taxon>Bacteria</taxon>
        <taxon>Pseudomonadati</taxon>
        <taxon>Bacteroidota</taxon>
        <taxon>Flavobacteriia</taxon>
        <taxon>Flavobacteriales</taxon>
        <taxon>Flavobacteriaceae</taxon>
        <taxon>Mesonia</taxon>
    </lineage>
</organism>
<proteinExistence type="predicted"/>
<reference evidence="1" key="1">
    <citation type="submission" date="2019-09" db="EMBL/GenBank/DDBJ databases">
        <authorList>
            <person name="Rodrigo-Torres L."/>
            <person name="Arahal R. D."/>
            <person name="Lucena T."/>
        </authorList>
    </citation>
    <scope>NUCLEOTIDE SEQUENCE</scope>
    <source>
        <strain evidence="1">ISS653</strain>
    </source>
</reference>
<comment type="caution">
    <text evidence="1">The sequence shown here is derived from an EMBL/GenBank/DDBJ whole genome shotgun (WGS) entry which is preliminary data.</text>
</comment>
<dbReference type="EMBL" id="CABVMM010000015">
    <property type="protein sequence ID" value="VVV02133.1"/>
    <property type="molecule type" value="Genomic_DNA"/>
</dbReference>
<dbReference type="Proteomes" id="UP000356253">
    <property type="component" value="Unassembled WGS sequence"/>
</dbReference>
<gene>
    <name evidence="1" type="ORF">FVB9532_03429</name>
</gene>
<evidence type="ECO:0000313" key="1">
    <source>
        <dbReference type="EMBL" id="VVV02133.1"/>
    </source>
</evidence>